<reference evidence="3 4" key="1">
    <citation type="submission" date="2019-01" db="EMBL/GenBank/DDBJ databases">
        <title>The draft genome of Rhizobium sp. 24NR.</title>
        <authorList>
            <person name="Liu L."/>
            <person name="Liang L."/>
            <person name="Shi S."/>
            <person name="Xu L."/>
            <person name="Wang X."/>
            <person name="Li L."/>
            <person name="Zhang X."/>
        </authorList>
    </citation>
    <scope>NUCLEOTIDE SEQUENCE [LARGE SCALE GENOMIC DNA]</scope>
    <source>
        <strain evidence="3 4">24NR</strain>
    </source>
</reference>
<evidence type="ECO:0000313" key="4">
    <source>
        <dbReference type="Proteomes" id="UP000287687"/>
    </source>
</evidence>
<dbReference type="PANTHER" id="PTHR12526">
    <property type="entry name" value="GLYCOSYLTRANSFERASE"/>
    <property type="match status" value="1"/>
</dbReference>
<keyword evidence="3" id="KW-0808">Transferase</keyword>
<proteinExistence type="predicted"/>
<evidence type="ECO:0000259" key="1">
    <source>
        <dbReference type="Pfam" id="PF00534"/>
    </source>
</evidence>
<dbReference type="Proteomes" id="UP000287687">
    <property type="component" value="Unassembled WGS sequence"/>
</dbReference>
<dbReference type="EMBL" id="SBIP01000001">
    <property type="protein sequence ID" value="RWX80893.1"/>
    <property type="molecule type" value="Genomic_DNA"/>
</dbReference>
<evidence type="ECO:0000259" key="2">
    <source>
        <dbReference type="Pfam" id="PF13579"/>
    </source>
</evidence>
<accession>A0A3S3VP43</accession>
<sequence length="385" mass="42494">MKVVHVISSIDPRNGGLQAVAMRIAAAQAALGLDVHIVSYGSLAVEAQVREIAKNIPHFSEVHLHLLPEPDRLESIFCSRGRRLLRQVLKQASFVHIHGVWEPFLLYASKIAKNGKIPYCVCPAGMLDHWSLAQKSRKKRLALRLCYRRMLNDAAFLHVLNIDEVAAIKPLNFSSPKLVIPNGVFVEEFHPLPERGLFKQRLALSPDRRYILFLSRLHIKKGTDILAMAFAAICDMYPDVDLVIAGPDGGAEDDLMSLVEKFDIHHRVHMIGAIYGSEKIEAMVDADCFCLPSRQEGFSMAITEALACGTPVVITDQCHFPEVATANAGIIVPVDPVEVAKALGLVLSDALRARSMGENGRRLVLDNFTWPAIADATLRGYRLSA</sequence>
<dbReference type="CDD" id="cd03821">
    <property type="entry name" value="GT4_Bme6-like"/>
    <property type="match status" value="1"/>
</dbReference>
<dbReference type="AlphaFoldDB" id="A0A3S3VP43"/>
<feature type="domain" description="Glycosyl transferase family 1" evidence="1">
    <location>
        <begin position="198"/>
        <end position="362"/>
    </location>
</feature>
<gene>
    <name evidence="3" type="ORF">EPK99_00695</name>
</gene>
<dbReference type="Pfam" id="PF00534">
    <property type="entry name" value="Glycos_transf_1"/>
    <property type="match status" value="1"/>
</dbReference>
<dbReference type="Pfam" id="PF13579">
    <property type="entry name" value="Glyco_trans_4_4"/>
    <property type="match status" value="1"/>
</dbReference>
<dbReference type="PANTHER" id="PTHR12526:SF637">
    <property type="entry name" value="GLYCOSYLTRANSFERASE EPSF-RELATED"/>
    <property type="match status" value="1"/>
</dbReference>
<protein>
    <submittedName>
        <fullName evidence="3">Glycosyltransferase</fullName>
    </submittedName>
</protein>
<name>A0A3S3VP43_9HYPH</name>
<feature type="domain" description="Glycosyltransferase subfamily 4-like N-terminal" evidence="2">
    <location>
        <begin position="15"/>
        <end position="183"/>
    </location>
</feature>
<organism evidence="3 4">
    <name type="scientific">Neorhizobium lilium</name>
    <dbReference type="NCBI Taxonomy" id="2503024"/>
    <lineage>
        <taxon>Bacteria</taxon>
        <taxon>Pseudomonadati</taxon>
        <taxon>Pseudomonadota</taxon>
        <taxon>Alphaproteobacteria</taxon>
        <taxon>Hyphomicrobiales</taxon>
        <taxon>Rhizobiaceae</taxon>
        <taxon>Rhizobium/Agrobacterium group</taxon>
        <taxon>Neorhizobium</taxon>
    </lineage>
</organism>
<dbReference type="SUPFAM" id="SSF53756">
    <property type="entry name" value="UDP-Glycosyltransferase/glycogen phosphorylase"/>
    <property type="match status" value="1"/>
</dbReference>
<dbReference type="GO" id="GO:0016757">
    <property type="term" value="F:glycosyltransferase activity"/>
    <property type="evidence" value="ECO:0007669"/>
    <property type="project" value="InterPro"/>
</dbReference>
<dbReference type="Gene3D" id="3.40.50.2000">
    <property type="entry name" value="Glycogen Phosphorylase B"/>
    <property type="match status" value="2"/>
</dbReference>
<comment type="caution">
    <text evidence="3">The sequence shown here is derived from an EMBL/GenBank/DDBJ whole genome shotgun (WGS) entry which is preliminary data.</text>
</comment>
<dbReference type="InterPro" id="IPR028098">
    <property type="entry name" value="Glyco_trans_4-like_N"/>
</dbReference>
<keyword evidence="4" id="KW-1185">Reference proteome</keyword>
<dbReference type="OrthoDB" id="9790710at2"/>
<evidence type="ECO:0000313" key="3">
    <source>
        <dbReference type="EMBL" id="RWX80893.1"/>
    </source>
</evidence>
<dbReference type="InterPro" id="IPR001296">
    <property type="entry name" value="Glyco_trans_1"/>
</dbReference>